<accession>A0A1H5N075</accession>
<name>A0A1H5N075_9MICO</name>
<evidence type="ECO:0000256" key="2">
    <source>
        <dbReference type="ARBA" id="ARBA00023002"/>
    </source>
</evidence>
<dbReference type="Proteomes" id="UP000199220">
    <property type="component" value="Unassembled WGS sequence"/>
</dbReference>
<reference evidence="4" key="1">
    <citation type="submission" date="2016-10" db="EMBL/GenBank/DDBJ databases">
        <authorList>
            <person name="Varghese N."/>
            <person name="Submissions S."/>
        </authorList>
    </citation>
    <scope>NUCLEOTIDE SEQUENCE [LARGE SCALE GENOMIC DNA]</scope>
    <source>
        <strain evidence="4">DSM 21368</strain>
    </source>
</reference>
<dbReference type="EMBL" id="FNTX01000002">
    <property type="protein sequence ID" value="SEE94953.1"/>
    <property type="molecule type" value="Genomic_DNA"/>
</dbReference>
<evidence type="ECO:0000313" key="3">
    <source>
        <dbReference type="EMBL" id="SEE94953.1"/>
    </source>
</evidence>
<organism evidence="3 4">
    <name type="scientific">Ruania alba</name>
    <dbReference type="NCBI Taxonomy" id="648782"/>
    <lineage>
        <taxon>Bacteria</taxon>
        <taxon>Bacillati</taxon>
        <taxon>Actinomycetota</taxon>
        <taxon>Actinomycetes</taxon>
        <taxon>Micrococcales</taxon>
        <taxon>Ruaniaceae</taxon>
        <taxon>Ruania</taxon>
    </lineage>
</organism>
<dbReference type="InterPro" id="IPR043144">
    <property type="entry name" value="Mal/L-sulf/L-lact_DH-like_ah"/>
</dbReference>
<dbReference type="SUPFAM" id="SSF89733">
    <property type="entry name" value="L-sulfolactate dehydrogenase-like"/>
    <property type="match status" value="1"/>
</dbReference>
<dbReference type="PANTHER" id="PTHR11091">
    <property type="entry name" value="OXIDOREDUCTASE-RELATED"/>
    <property type="match status" value="1"/>
</dbReference>
<proteinExistence type="inferred from homology"/>
<gene>
    <name evidence="3" type="ORF">SAMN04488554_3806</name>
</gene>
<keyword evidence="4" id="KW-1185">Reference proteome</keyword>
<dbReference type="STRING" id="648782.SAMN04488554_3806"/>
<dbReference type="Pfam" id="PF02615">
    <property type="entry name" value="Ldh_2"/>
    <property type="match status" value="1"/>
</dbReference>
<dbReference type="Gene3D" id="3.30.1370.60">
    <property type="entry name" value="Hypothetical oxidoreductase yiak, domain 2"/>
    <property type="match status" value="1"/>
</dbReference>
<dbReference type="InterPro" id="IPR043143">
    <property type="entry name" value="Mal/L-sulf/L-lact_DH-like_NADP"/>
</dbReference>
<dbReference type="InterPro" id="IPR003767">
    <property type="entry name" value="Malate/L-lactate_DH-like"/>
</dbReference>
<dbReference type="AlphaFoldDB" id="A0A1H5N075"/>
<dbReference type="Gene3D" id="1.10.1530.10">
    <property type="match status" value="1"/>
</dbReference>
<comment type="similarity">
    <text evidence="1">Belongs to the LDH2/MDH2 oxidoreductase family.</text>
</comment>
<dbReference type="RefSeq" id="WP_175477217.1">
    <property type="nucleotide sequence ID" value="NZ_FNTX01000002.1"/>
</dbReference>
<dbReference type="GO" id="GO:0016491">
    <property type="term" value="F:oxidoreductase activity"/>
    <property type="evidence" value="ECO:0007669"/>
    <property type="project" value="UniProtKB-KW"/>
</dbReference>
<evidence type="ECO:0000313" key="4">
    <source>
        <dbReference type="Proteomes" id="UP000199220"/>
    </source>
</evidence>
<evidence type="ECO:0000256" key="1">
    <source>
        <dbReference type="ARBA" id="ARBA00006056"/>
    </source>
</evidence>
<protein>
    <submittedName>
        <fullName evidence="3">(2R)-3-sulfolactate dehydrogenase (NADP+)</fullName>
    </submittedName>
</protein>
<keyword evidence="2" id="KW-0560">Oxidoreductase</keyword>
<sequence length="334" mass="33984">MSDGSNAVLLSSAALERACAAAVRGVGGSEETAAALAAASVQAEQRGKPAVGAAHLLDYLDALRSGRLNGAPAPTMVHSRAAAISVEADAGAAQVVFDRARPALIDSAERCGVAVLSIRNSFSAGELAHYTTQVADHGLIALACANSPALMAAYGARTAVTGTNPLSFALPHSHGPRVFDQAASETAWVSVRDAAARGESIPEGWALGPDGEPTTDAAAGIDGALLPFGGVKGANIAMMVEMLATLAGGSFSLDAGPFDSGVQPPQLGLFVAAIDPAAFDPGFAERAEAHHRRLTEQHGVDFGRRKSSPAEIAIPHDVHEALLAAARPPERSKQ</sequence>
<dbReference type="InterPro" id="IPR036111">
    <property type="entry name" value="Mal/L-sulfo/L-lacto_DH-like_sf"/>
</dbReference>
<dbReference type="PANTHER" id="PTHR11091:SF0">
    <property type="entry name" value="MALATE DEHYDROGENASE"/>
    <property type="match status" value="1"/>
</dbReference>